<evidence type="ECO:0000313" key="2">
    <source>
        <dbReference type="EMBL" id="PIV10093.1"/>
    </source>
</evidence>
<dbReference type="EMBL" id="PEUX01000051">
    <property type="protein sequence ID" value="PIV10093.1"/>
    <property type="molecule type" value="Genomic_DNA"/>
</dbReference>
<dbReference type="InterPro" id="IPR018911">
    <property type="entry name" value="Gmad2_Ig-like_dom"/>
</dbReference>
<protein>
    <recommendedName>
        <fullName evidence="1">Bacterial spore germination immunoglobulin-like domain-containing protein</fullName>
    </recommendedName>
</protein>
<comment type="caution">
    <text evidence="2">The sequence shown here is derived from an EMBL/GenBank/DDBJ whole genome shotgun (WGS) entry which is preliminary data.</text>
</comment>
<feature type="domain" description="Bacterial spore germination immunoglobulin-like" evidence="1">
    <location>
        <begin position="29"/>
        <end position="116"/>
    </location>
</feature>
<gene>
    <name evidence="2" type="ORF">COS49_02380</name>
</gene>
<name>A0A2M7BU49_9BACT</name>
<reference evidence="3" key="1">
    <citation type="submission" date="2017-09" db="EMBL/GenBank/DDBJ databases">
        <title>Depth-based differentiation of microbial function through sediment-hosted aquifers and enrichment of novel symbionts in the deep terrestrial subsurface.</title>
        <authorList>
            <person name="Probst A.J."/>
            <person name="Ladd B."/>
            <person name="Jarett J.K."/>
            <person name="Geller-Mcgrath D.E."/>
            <person name="Sieber C.M.K."/>
            <person name="Emerson J.B."/>
            <person name="Anantharaman K."/>
            <person name="Thomas B.C."/>
            <person name="Malmstrom R."/>
            <person name="Stieglmeier M."/>
            <person name="Klingl A."/>
            <person name="Woyke T."/>
            <person name="Ryan C.M."/>
            <person name="Banfield J.F."/>
        </authorList>
    </citation>
    <scope>NUCLEOTIDE SEQUENCE [LARGE SCALE GENOMIC DNA]</scope>
</reference>
<dbReference type="Pfam" id="PF10648">
    <property type="entry name" value="Gmad2"/>
    <property type="match status" value="1"/>
</dbReference>
<sequence length="132" mass="15171">MESYPRQCVAGDKVFIEEIGNELEKIDLIRIGHPRPNEFIESPLVVEGQARGSWFFEGDFPVILTDWDGLIIAETYATAQSDWLTEEFVRFKTEIEFDKSELYNRGALILQKDNPSGLPENDDALEIPIFFK</sequence>
<evidence type="ECO:0000259" key="1">
    <source>
        <dbReference type="Pfam" id="PF10648"/>
    </source>
</evidence>
<proteinExistence type="predicted"/>
<evidence type="ECO:0000313" key="3">
    <source>
        <dbReference type="Proteomes" id="UP000229894"/>
    </source>
</evidence>
<organism evidence="2 3">
    <name type="scientific">Candidatus Portnoybacteria bacterium CG03_land_8_20_14_0_80_41_10</name>
    <dbReference type="NCBI Taxonomy" id="1974808"/>
    <lineage>
        <taxon>Bacteria</taxon>
        <taxon>Candidatus Portnoyibacteriota</taxon>
    </lineage>
</organism>
<dbReference type="Proteomes" id="UP000229894">
    <property type="component" value="Unassembled WGS sequence"/>
</dbReference>
<accession>A0A2M7BU49</accession>
<dbReference type="AlphaFoldDB" id="A0A2M7BU49"/>